<proteinExistence type="predicted"/>
<organism evidence="1">
    <name type="scientific">Siphoviridae sp. ctA4S13</name>
    <dbReference type="NCBI Taxonomy" id="2826179"/>
    <lineage>
        <taxon>Viruses</taxon>
        <taxon>Duplodnaviria</taxon>
        <taxon>Heunggongvirae</taxon>
        <taxon>Uroviricota</taxon>
        <taxon>Caudoviricetes</taxon>
    </lineage>
</organism>
<evidence type="ECO:0000313" key="1">
    <source>
        <dbReference type="EMBL" id="DAD84542.1"/>
    </source>
</evidence>
<reference evidence="1" key="1">
    <citation type="journal article" date="2021" name="Proc. Natl. Acad. Sci. U.S.A.">
        <title>A Catalog of Tens of Thousands of Viruses from Human Metagenomes Reveals Hidden Associations with Chronic Diseases.</title>
        <authorList>
            <person name="Tisza M.J."/>
            <person name="Buck C.B."/>
        </authorList>
    </citation>
    <scope>NUCLEOTIDE SEQUENCE</scope>
    <source>
        <strain evidence="1">CtA4S13</strain>
    </source>
</reference>
<dbReference type="EMBL" id="BK014961">
    <property type="protein sequence ID" value="DAD84542.1"/>
    <property type="molecule type" value="Genomic_DNA"/>
</dbReference>
<name>A0A8S5MQF6_9CAUD</name>
<sequence length="192" mass="20654">MAYKGMYLKKTVPTDIKEGSWWEEQCVVRQGGYDLDQSNLPAELKWLPKGTVVKLGTGGKAVAVKTAKVTEKAEAAAKTVKLAPGSLFKEGDTIGGKKISSIARSTTLDTVTLSAGLDTAINANDIVTDYNKDSDVILGFTYATKELDKDASQQVEPTLRVMEVEEASLPYPINADIKVGLNVNGIALFKIQ</sequence>
<protein>
    <submittedName>
        <fullName evidence="1">Head fiber protein</fullName>
    </submittedName>
</protein>
<accession>A0A8S5MQF6</accession>